<protein>
    <submittedName>
        <fullName evidence="1">Uncharacterized protein</fullName>
    </submittedName>
</protein>
<gene>
    <name evidence="1" type="ORF">V6N12_032801</name>
</gene>
<reference evidence="1 2" key="1">
    <citation type="journal article" date="2024" name="G3 (Bethesda)">
        <title>Genome assembly of Hibiscus sabdariffa L. provides insights into metabolisms of medicinal natural products.</title>
        <authorList>
            <person name="Kim T."/>
        </authorList>
    </citation>
    <scope>NUCLEOTIDE SEQUENCE [LARGE SCALE GENOMIC DNA]</scope>
    <source>
        <strain evidence="1">TK-2024</strain>
        <tissue evidence="1">Old leaves</tissue>
    </source>
</reference>
<dbReference type="Proteomes" id="UP001472677">
    <property type="component" value="Unassembled WGS sequence"/>
</dbReference>
<name>A0ABR2AQA5_9ROSI</name>
<accession>A0ABR2AQA5</accession>
<comment type="caution">
    <text evidence="1">The sequence shown here is derived from an EMBL/GenBank/DDBJ whole genome shotgun (WGS) entry which is preliminary data.</text>
</comment>
<dbReference type="EMBL" id="JBBPBM010000387">
    <property type="protein sequence ID" value="KAK8496070.1"/>
    <property type="molecule type" value="Genomic_DNA"/>
</dbReference>
<evidence type="ECO:0000313" key="2">
    <source>
        <dbReference type="Proteomes" id="UP001472677"/>
    </source>
</evidence>
<sequence length="94" mass="10881">MYSHVIPERNDWDLSNDHHPVRRPVFPPCCQSSVLPLATRQSHLTVSNIRLVSLLRWARLVLQKNIVGFLQSSKLKGFRLFSRGSQMATRSRLQ</sequence>
<organism evidence="1 2">
    <name type="scientific">Hibiscus sabdariffa</name>
    <name type="common">roselle</name>
    <dbReference type="NCBI Taxonomy" id="183260"/>
    <lineage>
        <taxon>Eukaryota</taxon>
        <taxon>Viridiplantae</taxon>
        <taxon>Streptophyta</taxon>
        <taxon>Embryophyta</taxon>
        <taxon>Tracheophyta</taxon>
        <taxon>Spermatophyta</taxon>
        <taxon>Magnoliopsida</taxon>
        <taxon>eudicotyledons</taxon>
        <taxon>Gunneridae</taxon>
        <taxon>Pentapetalae</taxon>
        <taxon>rosids</taxon>
        <taxon>malvids</taxon>
        <taxon>Malvales</taxon>
        <taxon>Malvaceae</taxon>
        <taxon>Malvoideae</taxon>
        <taxon>Hibiscus</taxon>
    </lineage>
</organism>
<keyword evidence="2" id="KW-1185">Reference proteome</keyword>
<proteinExistence type="predicted"/>
<evidence type="ECO:0000313" key="1">
    <source>
        <dbReference type="EMBL" id="KAK8496070.1"/>
    </source>
</evidence>